<keyword evidence="1" id="KW-0732">Signal</keyword>
<gene>
    <name evidence="2" type="ORF">FWK35_00034158</name>
</gene>
<evidence type="ECO:0000313" key="3">
    <source>
        <dbReference type="Proteomes" id="UP000478052"/>
    </source>
</evidence>
<evidence type="ECO:0000313" key="2">
    <source>
        <dbReference type="EMBL" id="KAF0769584.1"/>
    </source>
</evidence>
<evidence type="ECO:0000256" key="1">
    <source>
        <dbReference type="SAM" id="SignalP"/>
    </source>
</evidence>
<proteinExistence type="predicted"/>
<name>A0A6G0ZGI0_APHCR</name>
<dbReference type="Proteomes" id="UP000478052">
    <property type="component" value="Unassembled WGS sequence"/>
</dbReference>
<dbReference type="OrthoDB" id="6596786at2759"/>
<comment type="caution">
    <text evidence="2">The sequence shown here is derived from an EMBL/GenBank/DDBJ whole genome shotgun (WGS) entry which is preliminary data.</text>
</comment>
<dbReference type="AlphaFoldDB" id="A0A6G0ZGI0"/>
<organism evidence="2 3">
    <name type="scientific">Aphis craccivora</name>
    <name type="common">Cowpea aphid</name>
    <dbReference type="NCBI Taxonomy" id="307492"/>
    <lineage>
        <taxon>Eukaryota</taxon>
        <taxon>Metazoa</taxon>
        <taxon>Ecdysozoa</taxon>
        <taxon>Arthropoda</taxon>
        <taxon>Hexapoda</taxon>
        <taxon>Insecta</taxon>
        <taxon>Pterygota</taxon>
        <taxon>Neoptera</taxon>
        <taxon>Paraneoptera</taxon>
        <taxon>Hemiptera</taxon>
        <taxon>Sternorrhyncha</taxon>
        <taxon>Aphidomorpha</taxon>
        <taxon>Aphidoidea</taxon>
        <taxon>Aphididae</taxon>
        <taxon>Aphidini</taxon>
        <taxon>Aphis</taxon>
        <taxon>Aphis</taxon>
    </lineage>
</organism>
<sequence length="120" mass="13691">MGIAWFCLLLISFNVCNAEDVRTIRKPKDISMADTDEYKDILNNGSECTKNFLTWIKDNIKDDIRCTDEGVDPIKCETKEGSTIETNLEVWNQLPLSIRDQWSMTTINKNLPEGISISTD</sequence>
<feature type="chain" id="PRO_5026303631" evidence="1">
    <location>
        <begin position="19"/>
        <end position="120"/>
    </location>
</feature>
<keyword evidence="3" id="KW-1185">Reference proteome</keyword>
<reference evidence="2 3" key="1">
    <citation type="submission" date="2019-08" db="EMBL/GenBank/DDBJ databases">
        <title>Whole genome of Aphis craccivora.</title>
        <authorList>
            <person name="Voronova N.V."/>
            <person name="Shulinski R.S."/>
            <person name="Bandarenka Y.V."/>
            <person name="Zhorov D.G."/>
            <person name="Warner D."/>
        </authorList>
    </citation>
    <scope>NUCLEOTIDE SEQUENCE [LARGE SCALE GENOMIC DNA]</scope>
    <source>
        <strain evidence="2">180601</strain>
        <tissue evidence="2">Whole Body</tissue>
    </source>
</reference>
<protein>
    <submittedName>
        <fullName evidence="2">Uncharacterized protein</fullName>
    </submittedName>
</protein>
<feature type="signal peptide" evidence="1">
    <location>
        <begin position="1"/>
        <end position="18"/>
    </location>
</feature>
<dbReference type="EMBL" id="VUJU01000571">
    <property type="protein sequence ID" value="KAF0769584.1"/>
    <property type="molecule type" value="Genomic_DNA"/>
</dbReference>
<accession>A0A6G0ZGI0</accession>